<dbReference type="EMBL" id="AM406670">
    <property type="protein sequence ID" value="CAL94109.1"/>
    <property type="molecule type" value="Genomic_DNA"/>
</dbReference>
<dbReference type="NCBIfam" id="TIGR00229">
    <property type="entry name" value="sensory_box"/>
    <property type="match status" value="3"/>
</dbReference>
<evidence type="ECO:0000256" key="5">
    <source>
        <dbReference type="ARBA" id="ARBA00022777"/>
    </source>
</evidence>
<dbReference type="SMART" id="SM00086">
    <property type="entry name" value="PAC"/>
    <property type="match status" value="3"/>
</dbReference>
<dbReference type="Pfam" id="PF13426">
    <property type="entry name" value="PAS_9"/>
    <property type="match status" value="2"/>
</dbReference>
<dbReference type="InterPro" id="IPR005467">
    <property type="entry name" value="His_kinase_dom"/>
</dbReference>
<dbReference type="Gene3D" id="1.10.287.130">
    <property type="match status" value="1"/>
</dbReference>
<dbReference type="Pfam" id="PF02518">
    <property type="entry name" value="HATPase_c"/>
    <property type="match status" value="1"/>
</dbReference>
<organism evidence="9 10">
    <name type="scientific">Azoarcus sp. (strain BH72)</name>
    <dbReference type="NCBI Taxonomy" id="418699"/>
    <lineage>
        <taxon>Bacteria</taxon>
        <taxon>Pseudomonadati</taxon>
        <taxon>Pseudomonadota</taxon>
        <taxon>Betaproteobacteria</taxon>
        <taxon>Rhodocyclales</taxon>
        <taxon>Zoogloeaceae</taxon>
        <taxon>Azoarcus</taxon>
    </lineage>
</organism>
<dbReference type="SUPFAM" id="SSF55785">
    <property type="entry name" value="PYP-like sensor domain (PAS domain)"/>
    <property type="match status" value="3"/>
</dbReference>
<name>A1K5K4_AZOSB</name>
<evidence type="ECO:0000259" key="6">
    <source>
        <dbReference type="PROSITE" id="PS50109"/>
    </source>
</evidence>
<evidence type="ECO:0000259" key="7">
    <source>
        <dbReference type="PROSITE" id="PS50112"/>
    </source>
</evidence>
<dbReference type="InterPro" id="IPR003594">
    <property type="entry name" value="HATPase_dom"/>
</dbReference>
<dbReference type="InterPro" id="IPR036097">
    <property type="entry name" value="HisK_dim/P_sf"/>
</dbReference>
<feature type="domain" description="PAC" evidence="8">
    <location>
        <begin position="323"/>
        <end position="373"/>
    </location>
</feature>
<reference evidence="9 10" key="1">
    <citation type="journal article" date="2006" name="Nat. Biotechnol.">
        <title>Complete genome of the mutualistic, N2-fixing grass endophyte Azoarcus sp. strain BH72.</title>
        <authorList>
            <person name="Krause A."/>
            <person name="Ramakumar A."/>
            <person name="Bartels D."/>
            <person name="Battistoni F."/>
            <person name="Bekel T."/>
            <person name="Boch J."/>
            <person name="Boehm M."/>
            <person name="Friedrich F."/>
            <person name="Hurek T."/>
            <person name="Krause L."/>
            <person name="Linke B."/>
            <person name="McHardy A.C."/>
            <person name="Sarkar A."/>
            <person name="Schneiker S."/>
            <person name="Syed A.A."/>
            <person name="Thauer R."/>
            <person name="Vorhoelter F.-J."/>
            <person name="Weidner S."/>
            <person name="Puehler A."/>
            <person name="Reinhold-Hurek B."/>
            <person name="Kaiser O."/>
            <person name="Goesmann A."/>
        </authorList>
    </citation>
    <scope>NUCLEOTIDE SEQUENCE [LARGE SCALE GENOMIC DNA]</scope>
    <source>
        <strain evidence="9 10">BH72</strain>
    </source>
</reference>
<feature type="domain" description="PAS" evidence="7">
    <location>
        <begin position="7"/>
        <end position="65"/>
    </location>
</feature>
<dbReference type="PRINTS" id="PR00344">
    <property type="entry name" value="BCTRLSENSOR"/>
</dbReference>
<dbReference type="InterPro" id="IPR013767">
    <property type="entry name" value="PAS_fold"/>
</dbReference>
<evidence type="ECO:0000313" key="9">
    <source>
        <dbReference type="EMBL" id="CAL94109.1"/>
    </source>
</evidence>
<keyword evidence="3" id="KW-0597">Phosphoprotein</keyword>
<evidence type="ECO:0000313" key="10">
    <source>
        <dbReference type="Proteomes" id="UP000002588"/>
    </source>
</evidence>
<gene>
    <name evidence="9" type="primary">divJ</name>
    <name evidence="9" type="ordered locus">azo1492</name>
</gene>
<protein>
    <recommendedName>
        <fullName evidence="2">histidine kinase</fullName>
        <ecNumber evidence="2">2.7.13.3</ecNumber>
    </recommendedName>
</protein>
<evidence type="ECO:0000256" key="1">
    <source>
        <dbReference type="ARBA" id="ARBA00000085"/>
    </source>
</evidence>
<dbReference type="AlphaFoldDB" id="A1K5K4"/>
<evidence type="ECO:0000256" key="2">
    <source>
        <dbReference type="ARBA" id="ARBA00012438"/>
    </source>
</evidence>
<dbReference type="SMART" id="SM00387">
    <property type="entry name" value="HATPase_c"/>
    <property type="match status" value="1"/>
</dbReference>
<dbReference type="Proteomes" id="UP000002588">
    <property type="component" value="Chromosome"/>
</dbReference>
<feature type="domain" description="PAC" evidence="8">
    <location>
        <begin position="202"/>
        <end position="252"/>
    </location>
</feature>
<dbReference type="CDD" id="cd00082">
    <property type="entry name" value="HisKA"/>
    <property type="match status" value="1"/>
</dbReference>
<dbReference type="SUPFAM" id="SSF47384">
    <property type="entry name" value="Homodimeric domain of signal transducing histidine kinase"/>
    <property type="match status" value="1"/>
</dbReference>
<dbReference type="EC" id="2.7.13.3" evidence="2"/>
<dbReference type="SMART" id="SM00388">
    <property type="entry name" value="HisKA"/>
    <property type="match status" value="1"/>
</dbReference>
<dbReference type="GO" id="GO:0005886">
    <property type="term" value="C:plasma membrane"/>
    <property type="evidence" value="ECO:0007669"/>
    <property type="project" value="TreeGrafter"/>
</dbReference>
<dbReference type="PROSITE" id="PS50112">
    <property type="entry name" value="PAS"/>
    <property type="match status" value="3"/>
</dbReference>
<keyword evidence="4 9" id="KW-0808">Transferase</keyword>
<dbReference type="InterPro" id="IPR035965">
    <property type="entry name" value="PAS-like_dom_sf"/>
</dbReference>
<dbReference type="CDD" id="cd00130">
    <property type="entry name" value="PAS"/>
    <property type="match status" value="3"/>
</dbReference>
<feature type="domain" description="Histidine kinase" evidence="6">
    <location>
        <begin position="391"/>
        <end position="613"/>
    </location>
</feature>
<sequence length="613" mass="67468">MTVDVCRLMQDESPDACIVLDADGAVRHWNGGAVRLFGYNAAEADGQLLIDLTVPPDRRAAEQALLDDLPPLGNATHESVRQRKDGSLVHVALSMRRVHADGLPYVLTSMKDVTQLKVAREARLVETRYRDLLESMPDGIVMVNALGRIVFSNQQADAMFGYGAGELRGQPIEALLPARLRTAHVGHRSHYFGQPRTRTMGMGLELFGLRHDGSEFPLEISLSPLHTDEGTMVLSAIRDIAGRKKAEEKFRGLLESAPDAIVIVNRDGRIVLVNSQAERLFGYARSELIDQQIEMLMPERFRAQHPGHRNSFFTDPRVRPMGVGLELFGRRRNGEEFPVEISLSPLETEEGTLVSSAIRDITERKRFERALQEKNVELAQANAAKDHFLASMSHELRTPLNAIIGFTGTLLMKLPGPLNEDQEKQLRTVQRSASHLLSLINDLLDVARIEAGKFEPVFEPVDLCATLEELAVVLRPQAEAKGLRLELKLPGGSCVVETDQRAFSQIVINLLQNAIKFTEHGRIELALARIEADGRPAVELQVADSGIGIQPDDQTRLFAPFARITPAAGPAQEGTGLGLHLCLKLAAQLGGQIAMHSTYGEGSVFSLILPEQP</sequence>
<dbReference type="SMART" id="SM00091">
    <property type="entry name" value="PAS"/>
    <property type="match status" value="3"/>
</dbReference>
<dbReference type="Gene3D" id="3.30.565.10">
    <property type="entry name" value="Histidine kinase-like ATPase, C-terminal domain"/>
    <property type="match status" value="1"/>
</dbReference>
<evidence type="ECO:0000256" key="3">
    <source>
        <dbReference type="ARBA" id="ARBA00022553"/>
    </source>
</evidence>
<accession>A1K5K4</accession>
<evidence type="ECO:0000259" key="8">
    <source>
        <dbReference type="PROSITE" id="PS50113"/>
    </source>
</evidence>
<keyword evidence="10" id="KW-1185">Reference proteome</keyword>
<dbReference type="InterPro" id="IPR036890">
    <property type="entry name" value="HATPase_C_sf"/>
</dbReference>
<dbReference type="SUPFAM" id="SSF55874">
    <property type="entry name" value="ATPase domain of HSP90 chaperone/DNA topoisomerase II/histidine kinase"/>
    <property type="match status" value="1"/>
</dbReference>
<dbReference type="InterPro" id="IPR000700">
    <property type="entry name" value="PAS-assoc_C"/>
</dbReference>
<dbReference type="PANTHER" id="PTHR43047:SF68">
    <property type="entry name" value="HISTIDINE KINASE 5"/>
    <property type="match status" value="1"/>
</dbReference>
<dbReference type="Gene3D" id="3.30.450.20">
    <property type="entry name" value="PAS domain"/>
    <property type="match status" value="3"/>
</dbReference>
<keyword evidence="5 9" id="KW-0418">Kinase</keyword>
<dbReference type="GO" id="GO:0000155">
    <property type="term" value="F:phosphorelay sensor kinase activity"/>
    <property type="evidence" value="ECO:0007669"/>
    <property type="project" value="InterPro"/>
</dbReference>
<dbReference type="InterPro" id="IPR003661">
    <property type="entry name" value="HisK_dim/P_dom"/>
</dbReference>
<dbReference type="HOGENOM" id="CLU_000445_114_71_4"/>
<dbReference type="KEGG" id="azo:azo1492"/>
<dbReference type="InterPro" id="IPR000014">
    <property type="entry name" value="PAS"/>
</dbReference>
<dbReference type="Pfam" id="PF00512">
    <property type="entry name" value="HisKA"/>
    <property type="match status" value="1"/>
</dbReference>
<comment type="catalytic activity">
    <reaction evidence="1">
        <text>ATP + protein L-histidine = ADP + protein N-phospho-L-histidine.</text>
        <dbReference type="EC" id="2.7.13.3"/>
    </reaction>
</comment>
<proteinExistence type="predicted"/>
<dbReference type="GO" id="GO:0006355">
    <property type="term" value="P:regulation of DNA-templated transcription"/>
    <property type="evidence" value="ECO:0007669"/>
    <property type="project" value="InterPro"/>
</dbReference>
<dbReference type="PROSITE" id="PS50113">
    <property type="entry name" value="PAC"/>
    <property type="match status" value="2"/>
</dbReference>
<dbReference type="eggNOG" id="COG5002">
    <property type="taxonomic scope" value="Bacteria"/>
</dbReference>
<dbReference type="InterPro" id="IPR004358">
    <property type="entry name" value="Sig_transdc_His_kin-like_C"/>
</dbReference>
<dbReference type="STRING" id="62928.azo1492"/>
<evidence type="ECO:0000256" key="4">
    <source>
        <dbReference type="ARBA" id="ARBA00022679"/>
    </source>
</evidence>
<dbReference type="PANTHER" id="PTHR43047">
    <property type="entry name" value="TWO-COMPONENT HISTIDINE PROTEIN KINASE"/>
    <property type="match status" value="1"/>
</dbReference>
<dbReference type="GO" id="GO:0009927">
    <property type="term" value="F:histidine phosphotransfer kinase activity"/>
    <property type="evidence" value="ECO:0007669"/>
    <property type="project" value="TreeGrafter"/>
</dbReference>
<feature type="domain" description="PAS" evidence="7">
    <location>
        <begin position="246"/>
        <end position="299"/>
    </location>
</feature>
<dbReference type="PROSITE" id="PS50109">
    <property type="entry name" value="HIS_KIN"/>
    <property type="match status" value="1"/>
</dbReference>
<dbReference type="Pfam" id="PF00989">
    <property type="entry name" value="PAS"/>
    <property type="match status" value="1"/>
</dbReference>
<dbReference type="InterPro" id="IPR001610">
    <property type="entry name" value="PAC"/>
</dbReference>
<feature type="domain" description="PAS" evidence="7">
    <location>
        <begin position="125"/>
        <end position="170"/>
    </location>
</feature>